<dbReference type="GO" id="GO:0006109">
    <property type="term" value="P:regulation of carbohydrate metabolic process"/>
    <property type="evidence" value="ECO:0007669"/>
    <property type="project" value="InterPro"/>
</dbReference>
<proteinExistence type="inferred from homology"/>
<evidence type="ECO:0000256" key="2">
    <source>
        <dbReference type="ARBA" id="ARBA00022491"/>
    </source>
</evidence>
<organism evidence="5">
    <name type="scientific">bioreactor metagenome</name>
    <dbReference type="NCBI Taxonomy" id="1076179"/>
    <lineage>
        <taxon>unclassified sequences</taxon>
        <taxon>metagenomes</taxon>
        <taxon>ecological metagenomes</taxon>
    </lineage>
</organism>
<comment type="caution">
    <text evidence="5">The sequence shown here is derived from an EMBL/GenBank/DDBJ whole genome shotgun (WGS) entry which is preliminary data.</text>
</comment>
<accession>A0A645JBS4</accession>
<dbReference type="GO" id="GO:0048027">
    <property type="term" value="F:mRNA 5'-UTR binding"/>
    <property type="evidence" value="ECO:0007669"/>
    <property type="project" value="TreeGrafter"/>
</dbReference>
<name>A0A645JBS4_9ZZZZ</name>
<evidence type="ECO:0000256" key="4">
    <source>
        <dbReference type="ARBA" id="ARBA00022884"/>
    </source>
</evidence>
<keyword evidence="2" id="KW-0678">Repressor</keyword>
<protein>
    <submittedName>
        <fullName evidence="5">Carbon storage regulator</fullName>
    </submittedName>
</protein>
<reference evidence="5" key="1">
    <citation type="submission" date="2019-08" db="EMBL/GenBank/DDBJ databases">
        <authorList>
            <person name="Kucharzyk K."/>
            <person name="Murdoch R.W."/>
            <person name="Higgins S."/>
            <person name="Loffler F."/>
        </authorList>
    </citation>
    <scope>NUCLEOTIDE SEQUENCE</scope>
</reference>
<keyword evidence="1" id="KW-0963">Cytoplasm</keyword>
<dbReference type="InterPro" id="IPR036107">
    <property type="entry name" value="CsrA_sf"/>
</dbReference>
<dbReference type="Gene3D" id="2.60.40.4380">
    <property type="entry name" value="Translational regulator CsrA"/>
    <property type="match status" value="1"/>
</dbReference>
<dbReference type="HAMAP" id="MF_00167">
    <property type="entry name" value="CsrA"/>
    <property type="match status" value="1"/>
</dbReference>
<dbReference type="NCBIfam" id="NF002469">
    <property type="entry name" value="PRK01712.1"/>
    <property type="match status" value="1"/>
</dbReference>
<evidence type="ECO:0000256" key="1">
    <source>
        <dbReference type="ARBA" id="ARBA00022490"/>
    </source>
</evidence>
<dbReference type="InterPro" id="IPR003751">
    <property type="entry name" value="CsrA"/>
</dbReference>
<keyword evidence="3" id="KW-0810">Translation regulation</keyword>
<keyword evidence="4" id="KW-0694">RNA-binding</keyword>
<dbReference type="GO" id="GO:0006402">
    <property type="term" value="P:mRNA catabolic process"/>
    <property type="evidence" value="ECO:0007669"/>
    <property type="project" value="InterPro"/>
</dbReference>
<dbReference type="NCBIfam" id="TIGR00202">
    <property type="entry name" value="csrA"/>
    <property type="match status" value="1"/>
</dbReference>
<gene>
    <name evidence="5" type="primary">csrA_21</name>
    <name evidence="5" type="ORF">SDC9_208331</name>
</gene>
<dbReference type="Pfam" id="PF02599">
    <property type="entry name" value="CsrA"/>
    <property type="match status" value="1"/>
</dbReference>
<evidence type="ECO:0000313" key="5">
    <source>
        <dbReference type="EMBL" id="MPN60602.1"/>
    </source>
</evidence>
<dbReference type="PANTHER" id="PTHR34984">
    <property type="entry name" value="CARBON STORAGE REGULATOR"/>
    <property type="match status" value="1"/>
</dbReference>
<sequence>MLVLSRKAGEAIVIGENIEISILEVRGDVVRIGIEAPRDVRVWRKELWLETAQENKRAVAPTALAKEAEDILRQTLHKDKEDVD</sequence>
<dbReference type="PANTHER" id="PTHR34984:SF1">
    <property type="entry name" value="CARBON STORAGE REGULATOR"/>
    <property type="match status" value="1"/>
</dbReference>
<dbReference type="GO" id="GO:0045947">
    <property type="term" value="P:negative regulation of translational initiation"/>
    <property type="evidence" value="ECO:0007669"/>
    <property type="project" value="TreeGrafter"/>
</dbReference>
<dbReference type="FunFam" id="2.60.40.4380:FF:000002">
    <property type="entry name" value="Translational regulator CsrA"/>
    <property type="match status" value="1"/>
</dbReference>
<dbReference type="EMBL" id="VSSQ01136091">
    <property type="protein sequence ID" value="MPN60602.1"/>
    <property type="molecule type" value="Genomic_DNA"/>
</dbReference>
<dbReference type="GO" id="GO:0005829">
    <property type="term" value="C:cytosol"/>
    <property type="evidence" value="ECO:0007669"/>
    <property type="project" value="TreeGrafter"/>
</dbReference>
<dbReference type="AlphaFoldDB" id="A0A645JBS4"/>
<evidence type="ECO:0000256" key="3">
    <source>
        <dbReference type="ARBA" id="ARBA00022845"/>
    </source>
</evidence>
<dbReference type="SUPFAM" id="SSF117130">
    <property type="entry name" value="CsrA-like"/>
    <property type="match status" value="1"/>
</dbReference>